<comment type="caution">
    <text evidence="4">The sequence shown here is derived from an EMBL/GenBank/DDBJ whole genome shotgun (WGS) entry which is preliminary data.</text>
</comment>
<dbReference type="InterPro" id="IPR036280">
    <property type="entry name" value="Multihaem_cyt_sf"/>
</dbReference>
<dbReference type="EMBL" id="QZKI01000085">
    <property type="protein sequence ID" value="RJP69147.1"/>
    <property type="molecule type" value="Genomic_DNA"/>
</dbReference>
<name>A0A419EWW5_9BACT</name>
<protein>
    <recommendedName>
        <fullName evidence="6">Tetrahaem cytochrome domain-containing protein</fullName>
    </recommendedName>
</protein>
<gene>
    <name evidence="4" type="ORF">C4532_11285</name>
</gene>
<organism evidence="4 5">
    <name type="scientific">Candidatus Abyssobacteria bacterium SURF_17</name>
    <dbReference type="NCBI Taxonomy" id="2093361"/>
    <lineage>
        <taxon>Bacteria</taxon>
        <taxon>Pseudomonadati</taxon>
        <taxon>Candidatus Hydrogenedentota</taxon>
        <taxon>Candidatus Abyssobacteria</taxon>
    </lineage>
</organism>
<evidence type="ECO:0008006" key="6">
    <source>
        <dbReference type="Google" id="ProtNLM"/>
    </source>
</evidence>
<evidence type="ECO:0000313" key="4">
    <source>
        <dbReference type="EMBL" id="RJP69147.1"/>
    </source>
</evidence>
<dbReference type="Gene3D" id="1.10.780.10">
    <property type="entry name" value="Hydroxylamine Oxidoreductase, Chain A, domain 1"/>
    <property type="match status" value="3"/>
</dbReference>
<evidence type="ECO:0000256" key="3">
    <source>
        <dbReference type="SAM" id="Phobius"/>
    </source>
</evidence>
<keyword evidence="3" id="KW-1133">Transmembrane helix</keyword>
<reference evidence="4 5" key="1">
    <citation type="journal article" date="2017" name="ISME J.">
        <title>Energy and carbon metabolisms in a deep terrestrial subsurface fluid microbial community.</title>
        <authorList>
            <person name="Momper L."/>
            <person name="Jungbluth S.P."/>
            <person name="Lee M.D."/>
            <person name="Amend J.P."/>
        </authorList>
    </citation>
    <scope>NUCLEOTIDE SEQUENCE [LARGE SCALE GENOMIC DNA]</scope>
    <source>
        <strain evidence="4">SURF_17</strain>
    </source>
</reference>
<sequence>MSRKRNPGAFTTSDRSSSGFSSGFSSSRSSGWSPTSPEESNEKVAREMARTKFVIGWLVLCMVALTADSAKAVSSEDCLACHEDPSLANEQGVLLHVNPEIYQASIHGESGIACTDCHIDLADVEEFPHPAPLTKVDCSMCHDTEFEDYKKSVHGEAFVAGDSAAPVCSTCHGKHDIKRASDPESSVFSLKLVEICIKCHTDTKIVAEHNLPPPEKIRAYENSVHMKALKEKGLSVSAACNDCHGSHKIKPPDDPDSITNRLNLPKTCAKCHQGIYQTYLESVHGQDYLKGNTDVPICTDCHGEHSIKSHTSTESTVHSTHIAEICSKCHEDETLGKRYGFAAQRLKSYLGTYHGIASKMGDTTVANCASCHGYHDIRPPNDPKSSVHPDNIPTTCGKCHPQAGKNFAVGKVHVSEARESSMGAYVVEKFYTIFITASIGGFVIFIVADLYARRKKAKRATAAKKEKESTEEGSHTHD</sequence>
<evidence type="ECO:0000313" key="5">
    <source>
        <dbReference type="Proteomes" id="UP000285961"/>
    </source>
</evidence>
<dbReference type="SUPFAM" id="SSF48695">
    <property type="entry name" value="Multiheme cytochromes"/>
    <property type="match status" value="1"/>
</dbReference>
<feature type="transmembrane region" description="Helical" evidence="3">
    <location>
        <begin position="430"/>
        <end position="452"/>
    </location>
</feature>
<feature type="compositionally biased region" description="Low complexity" evidence="2">
    <location>
        <begin position="10"/>
        <end position="36"/>
    </location>
</feature>
<dbReference type="Proteomes" id="UP000285961">
    <property type="component" value="Unassembled WGS sequence"/>
</dbReference>
<keyword evidence="1" id="KW-0732">Signal</keyword>
<dbReference type="PANTHER" id="PTHR35038:SF6">
    <property type="entry name" value="SURFACE LOCALIZED DECAHEME CYTOCHROME C LIPOPROTEIN"/>
    <property type="match status" value="1"/>
</dbReference>
<evidence type="ECO:0000256" key="1">
    <source>
        <dbReference type="ARBA" id="ARBA00022729"/>
    </source>
</evidence>
<feature type="region of interest" description="Disordered" evidence="2">
    <location>
        <begin position="458"/>
        <end position="478"/>
    </location>
</feature>
<dbReference type="PANTHER" id="PTHR35038">
    <property type="entry name" value="DISSIMILATORY SULFITE REDUCTASE SIRA"/>
    <property type="match status" value="1"/>
</dbReference>
<accession>A0A419EWW5</accession>
<dbReference type="AlphaFoldDB" id="A0A419EWW5"/>
<keyword evidence="3" id="KW-0812">Transmembrane</keyword>
<evidence type="ECO:0000256" key="2">
    <source>
        <dbReference type="SAM" id="MobiDB-lite"/>
    </source>
</evidence>
<feature type="compositionally biased region" description="Basic and acidic residues" evidence="2">
    <location>
        <begin position="463"/>
        <end position="478"/>
    </location>
</feature>
<keyword evidence="3" id="KW-0472">Membrane</keyword>
<dbReference type="InterPro" id="IPR051829">
    <property type="entry name" value="Multiheme_Cytochr_ET"/>
</dbReference>
<dbReference type="GO" id="GO:0016491">
    <property type="term" value="F:oxidoreductase activity"/>
    <property type="evidence" value="ECO:0007669"/>
    <property type="project" value="TreeGrafter"/>
</dbReference>
<proteinExistence type="predicted"/>
<feature type="region of interest" description="Disordered" evidence="2">
    <location>
        <begin position="1"/>
        <end position="44"/>
    </location>
</feature>